<evidence type="ECO:0000313" key="3">
    <source>
        <dbReference type="Proteomes" id="UP001218188"/>
    </source>
</evidence>
<protein>
    <submittedName>
        <fullName evidence="2">Uncharacterized protein</fullName>
    </submittedName>
</protein>
<dbReference type="EMBL" id="JARJCM010000907">
    <property type="protein sequence ID" value="KAJ7015747.1"/>
    <property type="molecule type" value="Genomic_DNA"/>
</dbReference>
<proteinExistence type="predicted"/>
<feature type="compositionally biased region" description="Low complexity" evidence="1">
    <location>
        <begin position="135"/>
        <end position="144"/>
    </location>
</feature>
<reference evidence="2" key="1">
    <citation type="submission" date="2023-03" db="EMBL/GenBank/DDBJ databases">
        <title>Massive genome expansion in bonnet fungi (Mycena s.s.) driven by repeated elements and novel gene families across ecological guilds.</title>
        <authorList>
            <consortium name="Lawrence Berkeley National Laboratory"/>
            <person name="Harder C.B."/>
            <person name="Miyauchi S."/>
            <person name="Viragh M."/>
            <person name="Kuo A."/>
            <person name="Thoen E."/>
            <person name="Andreopoulos B."/>
            <person name="Lu D."/>
            <person name="Skrede I."/>
            <person name="Drula E."/>
            <person name="Henrissat B."/>
            <person name="Morin E."/>
            <person name="Kohler A."/>
            <person name="Barry K."/>
            <person name="LaButti K."/>
            <person name="Morin E."/>
            <person name="Salamov A."/>
            <person name="Lipzen A."/>
            <person name="Mereny Z."/>
            <person name="Hegedus B."/>
            <person name="Baldrian P."/>
            <person name="Stursova M."/>
            <person name="Weitz H."/>
            <person name="Taylor A."/>
            <person name="Grigoriev I.V."/>
            <person name="Nagy L.G."/>
            <person name="Martin F."/>
            <person name="Kauserud H."/>
        </authorList>
    </citation>
    <scope>NUCLEOTIDE SEQUENCE</scope>
    <source>
        <strain evidence="2">CBHHK200</strain>
    </source>
</reference>
<dbReference type="AlphaFoldDB" id="A0AAD6RYN6"/>
<evidence type="ECO:0000256" key="1">
    <source>
        <dbReference type="SAM" id="MobiDB-lite"/>
    </source>
</evidence>
<feature type="region of interest" description="Disordered" evidence="1">
    <location>
        <begin position="129"/>
        <end position="169"/>
    </location>
</feature>
<dbReference type="Proteomes" id="UP001218188">
    <property type="component" value="Unassembled WGS sequence"/>
</dbReference>
<keyword evidence="3" id="KW-1185">Reference proteome</keyword>
<organism evidence="2 3">
    <name type="scientific">Mycena alexandri</name>
    <dbReference type="NCBI Taxonomy" id="1745969"/>
    <lineage>
        <taxon>Eukaryota</taxon>
        <taxon>Fungi</taxon>
        <taxon>Dikarya</taxon>
        <taxon>Basidiomycota</taxon>
        <taxon>Agaricomycotina</taxon>
        <taxon>Agaricomycetes</taxon>
        <taxon>Agaricomycetidae</taxon>
        <taxon>Agaricales</taxon>
        <taxon>Marasmiineae</taxon>
        <taxon>Mycenaceae</taxon>
        <taxon>Mycena</taxon>
    </lineage>
</organism>
<evidence type="ECO:0000313" key="2">
    <source>
        <dbReference type="EMBL" id="KAJ7015747.1"/>
    </source>
</evidence>
<sequence length="169" mass="18574">MSKWSDADTTDITLKASSRFFTSLEDEPDAVNIKLSAGVDPLHKLDRFIGDELVHTSANVVRYRKRTSSGEEANTLEIAYPGTFRIGDIVEIDASIIAFKTTGRQSQIKMHCNLNGLTLLDSTFSKAMEESKRNAASAPAPAKTALRRKNPYEDEEGQGGKRAKKTVPV</sequence>
<gene>
    <name evidence="2" type="ORF">C8F04DRAFT_1171806</name>
</gene>
<name>A0AAD6RYN6_9AGAR</name>
<comment type="caution">
    <text evidence="2">The sequence shown here is derived from an EMBL/GenBank/DDBJ whole genome shotgun (WGS) entry which is preliminary data.</text>
</comment>
<accession>A0AAD6RYN6</accession>